<organism evidence="3 4">
    <name type="scientific">Streptomyces hydrogenans</name>
    <dbReference type="NCBI Taxonomy" id="1873719"/>
    <lineage>
        <taxon>Bacteria</taxon>
        <taxon>Bacillati</taxon>
        <taxon>Actinomycetota</taxon>
        <taxon>Actinomycetes</taxon>
        <taxon>Kitasatosporales</taxon>
        <taxon>Streptomycetaceae</taxon>
        <taxon>Streptomyces</taxon>
    </lineage>
</organism>
<dbReference type="RefSeq" id="WP_226652132.1">
    <property type="nucleotide sequence ID" value="NZ_BNBS01000133.1"/>
</dbReference>
<feature type="region of interest" description="Disordered" evidence="1">
    <location>
        <begin position="306"/>
        <end position="382"/>
    </location>
</feature>
<feature type="region of interest" description="Disordered" evidence="1">
    <location>
        <begin position="134"/>
        <end position="208"/>
    </location>
</feature>
<evidence type="ECO:0000256" key="2">
    <source>
        <dbReference type="SAM" id="Phobius"/>
    </source>
</evidence>
<evidence type="ECO:0000256" key="1">
    <source>
        <dbReference type="SAM" id="MobiDB-lite"/>
    </source>
</evidence>
<keyword evidence="2" id="KW-0812">Transmembrane</keyword>
<feature type="compositionally biased region" description="Acidic residues" evidence="1">
    <location>
        <begin position="1"/>
        <end position="10"/>
    </location>
</feature>
<feature type="compositionally biased region" description="Basic and acidic residues" evidence="1">
    <location>
        <begin position="178"/>
        <end position="188"/>
    </location>
</feature>
<feature type="compositionally biased region" description="Polar residues" evidence="1">
    <location>
        <begin position="166"/>
        <end position="176"/>
    </location>
</feature>
<dbReference type="EMBL" id="BNDW01000040">
    <property type="protein sequence ID" value="GHI23839.1"/>
    <property type="molecule type" value="Genomic_DNA"/>
</dbReference>
<feature type="compositionally biased region" description="Basic and acidic residues" evidence="1">
    <location>
        <begin position="11"/>
        <end position="32"/>
    </location>
</feature>
<reference evidence="3" key="1">
    <citation type="submission" date="2024-05" db="EMBL/GenBank/DDBJ databases">
        <title>Whole genome shotgun sequence of Streptomyces hydrogenans NBRC 13475.</title>
        <authorList>
            <person name="Komaki H."/>
            <person name="Tamura T."/>
        </authorList>
    </citation>
    <scope>NUCLEOTIDE SEQUENCE</scope>
    <source>
        <strain evidence="3">NBRC 13475</strain>
    </source>
</reference>
<gene>
    <name evidence="3" type="ORF">Shyd_52100</name>
</gene>
<proteinExistence type="predicted"/>
<feature type="compositionally biased region" description="Low complexity" evidence="1">
    <location>
        <begin position="315"/>
        <end position="326"/>
    </location>
</feature>
<feature type="transmembrane region" description="Helical" evidence="2">
    <location>
        <begin position="102"/>
        <end position="121"/>
    </location>
</feature>
<sequence length="424" mass="41511">MSAEREDDLTPEARDGRGDGEERHDPDERSGRGAEQARVGRDDLSGRLMMDFEPGPGEDDGEDELALRRLFHGAVSGLEPSSASLDHLRRAVPARRARKRQALVGAAAAAVLIGTAVPAFIHVAGSPGLTAANPALAGHGEQAQGGTGAETEGDDPASTKAPSVKVSPTTGPTQGATDKGDAKPDPEGSRPGSGSGAGSAGGSARACDSGALQSGGGYNSGPDSTGVIYGGFTIINGSGSTCVLNGSGLVGVSASGAADPGSISVVRHTSGDPAGGLPDPSVESKPLVLKPGGSYQLKFAWVPSATCSTDGGGTPTTPTEPTEVPTEPTPTPTEPTEVPTEPSPTPTGGGEGADPGGTEAGGTGTGSGSGTGTDSGLGTQLLRAEPASGSVAVTYTPEPGGPSVTTVLDGACAGTVYRTGMIKG</sequence>
<dbReference type="Proteomes" id="UP001052739">
    <property type="component" value="Unassembled WGS sequence"/>
</dbReference>
<protein>
    <recommendedName>
        <fullName evidence="5">DUF4232 domain-containing protein</fullName>
    </recommendedName>
</protein>
<keyword evidence="2" id="KW-1133">Transmembrane helix</keyword>
<name>A0ABQ3PFN5_9ACTN</name>
<comment type="caution">
    <text evidence="3">The sequence shown here is derived from an EMBL/GenBank/DDBJ whole genome shotgun (WGS) entry which is preliminary data.</text>
</comment>
<evidence type="ECO:0000313" key="4">
    <source>
        <dbReference type="Proteomes" id="UP001052739"/>
    </source>
</evidence>
<keyword evidence="2" id="KW-0472">Membrane</keyword>
<feature type="region of interest" description="Disordered" evidence="1">
    <location>
        <begin position="1"/>
        <end position="62"/>
    </location>
</feature>
<keyword evidence="4" id="KW-1185">Reference proteome</keyword>
<feature type="compositionally biased region" description="Gly residues" evidence="1">
    <location>
        <begin position="347"/>
        <end position="375"/>
    </location>
</feature>
<evidence type="ECO:0008006" key="5">
    <source>
        <dbReference type="Google" id="ProtNLM"/>
    </source>
</evidence>
<feature type="compositionally biased region" description="Gly residues" evidence="1">
    <location>
        <begin position="191"/>
        <end position="201"/>
    </location>
</feature>
<evidence type="ECO:0000313" key="3">
    <source>
        <dbReference type="EMBL" id="GHI23839.1"/>
    </source>
</evidence>
<accession>A0ABQ3PFN5</accession>